<feature type="region of interest" description="Disordered" evidence="1">
    <location>
        <begin position="112"/>
        <end position="336"/>
    </location>
</feature>
<feature type="compositionally biased region" description="Polar residues" evidence="1">
    <location>
        <begin position="280"/>
        <end position="293"/>
    </location>
</feature>
<evidence type="ECO:0000256" key="1">
    <source>
        <dbReference type="SAM" id="MobiDB-lite"/>
    </source>
</evidence>
<feature type="compositionally biased region" description="Polar residues" evidence="1">
    <location>
        <begin position="112"/>
        <end position="131"/>
    </location>
</feature>
<sequence length="589" mass="63723">MPEHAHVADVAAHGPQGWPPWSSVTAPYHTLPRPRTQSHAHPTIPTIATIPTIQRPPFYRTPTPVPPQHLPLSTTSSSPSYARHRRVGIDNINAKGVDAPFSVPIAFPLTLTSPDPSQQPSHSIRSRTPSIHTAFEEPNTDETPYAGLLTTTDDHAHPPSSFHDPTRKRAKTGVTTPEVKHLPQPPPPPLPHSYLVSKSTSIRPQASDSTSTAKVYSASSPAATPKLATSQSHHHLRTPKPPPASSTPSVRARTQSGPKGPRPAPSANISTSKDHRDGSSDGQRQRPLSNSRSFDVLDKGKKTPRMIQEEMRKVKEAQTRPEPERLPRESQGADGGDEVVTLEGAFMDSIDPARQKAMQARINAFKAQFATPDSTAASDADRRPVREKKDVKKSIGPRIEQRYVVDNKGPSLPRSTRPGPAASKGIENKAAYLVDSNPLAGQVSSYLKVPAVASFPAQSSSATRSEVSLLMPAAPKHVPIIPDWSNEPGEITRELGRLEEAAAKRSGQALMGGRQGMKFASTTNLLEGNFKPYLDRPVDREVIPRGSTDTHSGSSTGHTQESMPLRKSDATVTRKGFRKMVKGMFSGRG</sequence>
<organism evidence="2 3">
    <name type="scientific">Sistotremastrum suecicum HHB10207 ss-3</name>
    <dbReference type="NCBI Taxonomy" id="1314776"/>
    <lineage>
        <taxon>Eukaryota</taxon>
        <taxon>Fungi</taxon>
        <taxon>Dikarya</taxon>
        <taxon>Basidiomycota</taxon>
        <taxon>Agaricomycotina</taxon>
        <taxon>Agaricomycetes</taxon>
        <taxon>Sistotremastrales</taxon>
        <taxon>Sistotremastraceae</taxon>
        <taxon>Sistotremastrum</taxon>
    </lineage>
</organism>
<dbReference type="EMBL" id="KV428092">
    <property type="protein sequence ID" value="KZT37081.1"/>
    <property type="molecule type" value="Genomic_DNA"/>
</dbReference>
<feature type="region of interest" description="Disordered" evidence="1">
    <location>
        <begin position="542"/>
        <end position="577"/>
    </location>
</feature>
<evidence type="ECO:0000313" key="2">
    <source>
        <dbReference type="EMBL" id="KZT37081.1"/>
    </source>
</evidence>
<accession>A0A166C4T7</accession>
<reference evidence="2 3" key="1">
    <citation type="journal article" date="2016" name="Mol. Biol. Evol.">
        <title>Comparative Genomics of Early-Diverging Mushroom-Forming Fungi Provides Insights into the Origins of Lignocellulose Decay Capabilities.</title>
        <authorList>
            <person name="Nagy L.G."/>
            <person name="Riley R."/>
            <person name="Tritt A."/>
            <person name="Adam C."/>
            <person name="Daum C."/>
            <person name="Floudas D."/>
            <person name="Sun H."/>
            <person name="Yadav J.S."/>
            <person name="Pangilinan J."/>
            <person name="Larsson K.H."/>
            <person name="Matsuura K."/>
            <person name="Barry K."/>
            <person name="Labutti K."/>
            <person name="Kuo R."/>
            <person name="Ohm R.A."/>
            <person name="Bhattacharya S.S."/>
            <person name="Shirouzu T."/>
            <person name="Yoshinaga Y."/>
            <person name="Martin F.M."/>
            <person name="Grigoriev I.V."/>
            <person name="Hibbett D.S."/>
        </authorList>
    </citation>
    <scope>NUCLEOTIDE SEQUENCE [LARGE SCALE GENOMIC DNA]</scope>
    <source>
        <strain evidence="2 3">HHB10207 ss-3</strain>
    </source>
</reference>
<protein>
    <recommendedName>
        <fullName evidence="4">Pal1-domain-containing protein</fullName>
    </recommendedName>
</protein>
<gene>
    <name evidence="2" type="ORF">SISSUDRAFT_1063168</name>
</gene>
<evidence type="ECO:0008006" key="4">
    <source>
        <dbReference type="Google" id="ProtNLM"/>
    </source>
</evidence>
<feature type="compositionally biased region" description="Low complexity" evidence="1">
    <location>
        <begin position="546"/>
        <end position="559"/>
    </location>
</feature>
<evidence type="ECO:0000313" key="3">
    <source>
        <dbReference type="Proteomes" id="UP000076798"/>
    </source>
</evidence>
<keyword evidence="3" id="KW-1185">Reference proteome</keyword>
<feature type="region of interest" description="Disordered" evidence="1">
    <location>
        <begin position="371"/>
        <end position="423"/>
    </location>
</feature>
<name>A0A166C4T7_9AGAM</name>
<dbReference type="Proteomes" id="UP000076798">
    <property type="component" value="Unassembled WGS sequence"/>
</dbReference>
<feature type="compositionally biased region" description="Basic and acidic residues" evidence="1">
    <location>
        <begin position="295"/>
        <end position="328"/>
    </location>
</feature>
<feature type="compositionally biased region" description="Basic and acidic residues" evidence="1">
    <location>
        <begin position="379"/>
        <end position="405"/>
    </location>
</feature>
<proteinExistence type="predicted"/>
<feature type="compositionally biased region" description="Polar residues" evidence="1">
    <location>
        <begin position="196"/>
        <end position="231"/>
    </location>
</feature>
<dbReference type="AlphaFoldDB" id="A0A166C4T7"/>